<feature type="signal peptide" evidence="5">
    <location>
        <begin position="1"/>
        <end position="22"/>
    </location>
</feature>
<evidence type="ECO:0000259" key="6">
    <source>
        <dbReference type="PROSITE" id="PS51352"/>
    </source>
</evidence>
<keyword evidence="3" id="KW-1015">Disulfide bond</keyword>
<keyword evidence="8" id="KW-1185">Reference proteome</keyword>
<gene>
    <name evidence="7" type="ORF">FNB15_13845</name>
</gene>
<dbReference type="CDD" id="cd03023">
    <property type="entry name" value="DsbA_Com1_like"/>
    <property type="match status" value="1"/>
</dbReference>
<organism evidence="7 8">
    <name type="scientific">Ferrovibrio terrae</name>
    <dbReference type="NCBI Taxonomy" id="2594003"/>
    <lineage>
        <taxon>Bacteria</taxon>
        <taxon>Pseudomonadati</taxon>
        <taxon>Pseudomonadota</taxon>
        <taxon>Alphaproteobacteria</taxon>
        <taxon>Rhodospirillales</taxon>
        <taxon>Rhodospirillaceae</taxon>
        <taxon>Ferrovibrio</taxon>
    </lineage>
</organism>
<evidence type="ECO:0000256" key="3">
    <source>
        <dbReference type="ARBA" id="ARBA00023157"/>
    </source>
</evidence>
<dbReference type="Pfam" id="PF01323">
    <property type="entry name" value="DSBA"/>
    <property type="match status" value="1"/>
</dbReference>
<dbReference type="KEGG" id="fer:FNB15_13845"/>
<evidence type="ECO:0000313" key="8">
    <source>
        <dbReference type="Proteomes" id="UP000317496"/>
    </source>
</evidence>
<feature type="chain" id="PRO_5022044528" evidence="5">
    <location>
        <begin position="23"/>
        <end position="249"/>
    </location>
</feature>
<dbReference type="Gene3D" id="3.40.30.10">
    <property type="entry name" value="Glutaredoxin"/>
    <property type="match status" value="1"/>
</dbReference>
<dbReference type="GO" id="GO:0016491">
    <property type="term" value="F:oxidoreductase activity"/>
    <property type="evidence" value="ECO:0007669"/>
    <property type="project" value="UniProtKB-KW"/>
</dbReference>
<dbReference type="PROSITE" id="PS51352">
    <property type="entry name" value="THIOREDOXIN_2"/>
    <property type="match status" value="1"/>
</dbReference>
<dbReference type="AlphaFoldDB" id="A0A516H3D1"/>
<evidence type="ECO:0000256" key="5">
    <source>
        <dbReference type="SAM" id="SignalP"/>
    </source>
</evidence>
<dbReference type="PANTHER" id="PTHR13887:SF14">
    <property type="entry name" value="DISULFIDE BOND FORMATION PROTEIN D"/>
    <property type="match status" value="1"/>
</dbReference>
<evidence type="ECO:0000313" key="7">
    <source>
        <dbReference type="EMBL" id="QDO98286.1"/>
    </source>
</evidence>
<keyword evidence="2" id="KW-0560">Oxidoreductase</keyword>
<name>A0A516H3D1_9PROT</name>
<keyword evidence="4" id="KW-0676">Redox-active center</keyword>
<dbReference type="EMBL" id="CP041636">
    <property type="protein sequence ID" value="QDO98286.1"/>
    <property type="molecule type" value="Genomic_DNA"/>
</dbReference>
<reference evidence="7 8" key="1">
    <citation type="submission" date="2019-07" db="EMBL/GenBank/DDBJ databases">
        <title>Genome sequencing for Ferrovibrio sp. K5.</title>
        <authorList>
            <person name="Park S.-J."/>
        </authorList>
    </citation>
    <scope>NUCLEOTIDE SEQUENCE [LARGE SCALE GENOMIC DNA]</scope>
    <source>
        <strain evidence="7 8">K5</strain>
    </source>
</reference>
<accession>A0A516H3D1</accession>
<dbReference type="Pfam" id="PF18312">
    <property type="entry name" value="ScsC_N"/>
    <property type="match status" value="1"/>
</dbReference>
<dbReference type="InterPro" id="IPR041205">
    <property type="entry name" value="ScsC_N"/>
</dbReference>
<dbReference type="InterPro" id="IPR001853">
    <property type="entry name" value="DSBA-like_thioredoxin_dom"/>
</dbReference>
<feature type="domain" description="Thioredoxin" evidence="6">
    <location>
        <begin position="64"/>
        <end position="249"/>
    </location>
</feature>
<evidence type="ECO:0000256" key="4">
    <source>
        <dbReference type="ARBA" id="ARBA00023284"/>
    </source>
</evidence>
<dbReference type="InterPro" id="IPR013766">
    <property type="entry name" value="Thioredoxin_domain"/>
</dbReference>
<dbReference type="PANTHER" id="PTHR13887">
    <property type="entry name" value="GLUTATHIONE S-TRANSFERASE KAPPA"/>
    <property type="match status" value="1"/>
</dbReference>
<dbReference type="InterPro" id="IPR036249">
    <property type="entry name" value="Thioredoxin-like_sf"/>
</dbReference>
<evidence type="ECO:0000256" key="2">
    <source>
        <dbReference type="ARBA" id="ARBA00023002"/>
    </source>
</evidence>
<sequence length="249" mass="26851">MLRLFALFFAALLFTAPVPVLAQQAQPFTPDQKAALTQLVREVLVSNPEILIEAMNALEAKQQADAGKAAQAAIAANRKAIFDDGVSYVAGNPQGDVTIVEFFDYRCGYCKQVQPSLMTLLKEDGKVRLVLKEMPVLGPESVIAARAAVAALEQDKGAKYLAFHNGMMEFRGQITEAEIFRLAGEAKLDVAKLKTDMAAPKTEQILRANLALADMLGIQGTPGFVIGDRLVPGAVPLDTLRQLVKEARG</sequence>
<dbReference type="RefSeq" id="WP_144069267.1">
    <property type="nucleotide sequence ID" value="NZ_CP041636.1"/>
</dbReference>
<evidence type="ECO:0000256" key="1">
    <source>
        <dbReference type="ARBA" id="ARBA00022729"/>
    </source>
</evidence>
<keyword evidence="1 5" id="KW-0732">Signal</keyword>
<protein>
    <submittedName>
        <fullName evidence="7">DsbA family protein</fullName>
    </submittedName>
</protein>
<dbReference type="SUPFAM" id="SSF52833">
    <property type="entry name" value="Thioredoxin-like"/>
    <property type="match status" value="1"/>
</dbReference>
<dbReference type="OrthoDB" id="9780147at2"/>
<proteinExistence type="predicted"/>
<dbReference type="Proteomes" id="UP000317496">
    <property type="component" value="Chromosome"/>
</dbReference>